<feature type="non-terminal residue" evidence="1">
    <location>
        <position position="1"/>
    </location>
</feature>
<proteinExistence type="predicted"/>
<sequence length="37" mass="4381">LIELPDSDYRKHPNAVRQSIERARERVSFDSDYESNS</sequence>
<reference evidence="1" key="1">
    <citation type="journal article" date="2014" name="Front. Microbiol.">
        <title>High frequency of phylogenetically diverse reductive dehalogenase-homologous genes in deep subseafloor sedimentary metagenomes.</title>
        <authorList>
            <person name="Kawai M."/>
            <person name="Futagami T."/>
            <person name="Toyoda A."/>
            <person name="Takaki Y."/>
            <person name="Nishi S."/>
            <person name="Hori S."/>
            <person name="Arai W."/>
            <person name="Tsubouchi T."/>
            <person name="Morono Y."/>
            <person name="Uchiyama I."/>
            <person name="Ito T."/>
            <person name="Fujiyama A."/>
            <person name="Inagaki F."/>
            <person name="Takami H."/>
        </authorList>
    </citation>
    <scope>NUCLEOTIDE SEQUENCE</scope>
    <source>
        <strain evidence="1">Expedition CK06-06</strain>
    </source>
</reference>
<dbReference type="EMBL" id="BARW01039408">
    <property type="protein sequence ID" value="GAJ20190.1"/>
    <property type="molecule type" value="Genomic_DNA"/>
</dbReference>
<comment type="caution">
    <text evidence="1">The sequence shown here is derived from an EMBL/GenBank/DDBJ whole genome shotgun (WGS) entry which is preliminary data.</text>
</comment>
<gene>
    <name evidence="1" type="ORF">S12H4_60041</name>
</gene>
<accession>X1W0H0</accession>
<name>X1W0H0_9ZZZZ</name>
<organism evidence="1">
    <name type="scientific">marine sediment metagenome</name>
    <dbReference type="NCBI Taxonomy" id="412755"/>
    <lineage>
        <taxon>unclassified sequences</taxon>
        <taxon>metagenomes</taxon>
        <taxon>ecological metagenomes</taxon>
    </lineage>
</organism>
<protein>
    <submittedName>
        <fullName evidence="1">Uncharacterized protein</fullName>
    </submittedName>
</protein>
<dbReference type="AlphaFoldDB" id="X1W0H0"/>
<evidence type="ECO:0000313" key="1">
    <source>
        <dbReference type="EMBL" id="GAJ20190.1"/>
    </source>
</evidence>